<dbReference type="EMBL" id="MFJZ01000044">
    <property type="protein sequence ID" value="OGG29466.1"/>
    <property type="molecule type" value="Genomic_DNA"/>
</dbReference>
<dbReference type="SUPFAM" id="SSF88723">
    <property type="entry name" value="PIN domain-like"/>
    <property type="match status" value="1"/>
</dbReference>
<evidence type="ECO:0000313" key="2">
    <source>
        <dbReference type="Proteomes" id="UP000176409"/>
    </source>
</evidence>
<sequence length="165" mass="18878">MEILYPPTLFPFLKNKHLLLDTNVFRDAVVKPTVYSRLFNDLKTADVTLVTIDAVRYELLKGSADDTKYKEKMKLIDDIVDISLPISPKTVELVYTLIQDYGIHGTVMSLTDLFLGATLMQYQNRICLLTRDTTDFIQSVFNLLFIINVPYSKGIFTYGVYQYGA</sequence>
<dbReference type="Gene3D" id="3.40.50.1010">
    <property type="entry name" value="5'-nuclease"/>
    <property type="match status" value="1"/>
</dbReference>
<gene>
    <name evidence="1" type="ORF">A2973_02885</name>
</gene>
<dbReference type="STRING" id="1798396.A2973_02885"/>
<name>A0A1F6AXR0_9BACT</name>
<evidence type="ECO:0000313" key="1">
    <source>
        <dbReference type="EMBL" id="OGG29466.1"/>
    </source>
</evidence>
<proteinExistence type="predicted"/>
<comment type="caution">
    <text evidence="1">The sequence shown here is derived from an EMBL/GenBank/DDBJ whole genome shotgun (WGS) entry which is preliminary data.</text>
</comment>
<dbReference type="InterPro" id="IPR029060">
    <property type="entry name" value="PIN-like_dom_sf"/>
</dbReference>
<dbReference type="AlphaFoldDB" id="A0A1F6AXR0"/>
<organism evidence="1 2">
    <name type="scientific">Candidatus Gottesmanbacteria bacterium RIFCSPLOWO2_01_FULL_49_10</name>
    <dbReference type="NCBI Taxonomy" id="1798396"/>
    <lineage>
        <taxon>Bacteria</taxon>
        <taxon>Candidatus Gottesmaniibacteriota</taxon>
    </lineage>
</organism>
<protein>
    <recommendedName>
        <fullName evidence="3">PIN domain-containing protein</fullName>
    </recommendedName>
</protein>
<evidence type="ECO:0008006" key="3">
    <source>
        <dbReference type="Google" id="ProtNLM"/>
    </source>
</evidence>
<accession>A0A1F6AXR0</accession>
<reference evidence="1 2" key="1">
    <citation type="journal article" date="2016" name="Nat. Commun.">
        <title>Thousands of microbial genomes shed light on interconnected biogeochemical processes in an aquifer system.</title>
        <authorList>
            <person name="Anantharaman K."/>
            <person name="Brown C.T."/>
            <person name="Hug L.A."/>
            <person name="Sharon I."/>
            <person name="Castelle C.J."/>
            <person name="Probst A.J."/>
            <person name="Thomas B.C."/>
            <person name="Singh A."/>
            <person name="Wilkins M.J."/>
            <person name="Karaoz U."/>
            <person name="Brodie E.L."/>
            <person name="Williams K.H."/>
            <person name="Hubbard S.S."/>
            <person name="Banfield J.F."/>
        </authorList>
    </citation>
    <scope>NUCLEOTIDE SEQUENCE [LARGE SCALE GENOMIC DNA]</scope>
</reference>
<dbReference type="CDD" id="cd09854">
    <property type="entry name" value="PIN_VapC-like"/>
    <property type="match status" value="1"/>
</dbReference>
<dbReference type="Proteomes" id="UP000176409">
    <property type="component" value="Unassembled WGS sequence"/>
</dbReference>